<dbReference type="Gene3D" id="3.40.50.1910">
    <property type="match status" value="2"/>
</dbReference>
<evidence type="ECO:0000313" key="3">
    <source>
        <dbReference type="Proteomes" id="UP000245591"/>
    </source>
</evidence>
<dbReference type="InterPro" id="IPR043154">
    <property type="entry name" value="Sec-1-like_dom1"/>
</dbReference>
<dbReference type="PIRSF" id="PIRSF005715">
    <property type="entry name" value="VPS45_Sec1"/>
    <property type="match status" value="1"/>
</dbReference>
<sequence>MEYINRAKGIKNSLVELQKEEFLGGLESIVPENRFKILVLDEKSLKMIDKVAALFEVLDLDVKRIELLSRSRKTSKKTEAIYMVSPTVENVDQIVLDFTKTGHHGIRGNMYKCAHLMFTGEIPKEVKNKLRKSSIEKFIKSLKVLNVNFEPIESNVFLTPVITNQQEKYLGLETTNKNITEIGKQIIKVCQVLGEKPKIRYLDDNSFGSLGYTKKLAEYIETNMIPIKDNINQSNNKTTLLILDRRMDLYTPFLHELTYEAMVMDIATNCPNIDAKERKVKYLTKQNSRLVEKTMYLSESNKFWVDYRYSYILDAIDGISKRSEKFEAENMDVAMLQKGSKTHPPKIKNVYTFNSNYPQESEKSLNRSMRLDIANLQKIVGKIPRFNEDLSLYNAHASLLEKCIDEFNAQQLLRISFIEQNIVTGTTPDNKAYKTGYSDVLEILSDENIDMCNKERLTMIYMLSNFKMSKEKRDRILAYTGFSSESLEKFRDTYLLGNSPILVSKIVNSCIKRSKLEKRNFFDASLMFPFNISFSSKDNSNELDRHKTILSYIAHSATTGLLDPQLFPPNALQIEAATPTSTKSPIRSPNSIKSPLWLKSPTWQKSTYDNGDGSDIQLDYDKRKLFYKSSEKPKLILFIVGGMTYSEVRDAALIGKEHKTEIYIGSTNFINPNDLLHSLDLFQ</sequence>
<protein>
    <recommendedName>
        <fullName evidence="4">Sec1-like protein</fullName>
    </recommendedName>
</protein>
<name>A0A2U1JCR8_SMIAN</name>
<reference evidence="2 3" key="1">
    <citation type="journal article" date="2018" name="MBio">
        <title>Comparative Genomics Reveals the Core Gene Toolbox for the Fungus-Insect Symbiosis.</title>
        <authorList>
            <person name="Wang Y."/>
            <person name="Stata M."/>
            <person name="Wang W."/>
            <person name="Stajich J.E."/>
            <person name="White M.M."/>
            <person name="Moncalvo J.M."/>
        </authorList>
    </citation>
    <scope>NUCLEOTIDE SEQUENCE [LARGE SCALE GENOMIC DNA]</scope>
    <source>
        <strain evidence="2 3">AUS-126-30</strain>
    </source>
</reference>
<dbReference type="AlphaFoldDB" id="A0A2U1JCR8"/>
<dbReference type="SUPFAM" id="SSF56815">
    <property type="entry name" value="Sec1/munc18-like (SM) proteins"/>
    <property type="match status" value="1"/>
</dbReference>
<comment type="similarity">
    <text evidence="1">Belongs to the STXBP/unc-18/SEC1 family.</text>
</comment>
<evidence type="ECO:0008006" key="4">
    <source>
        <dbReference type="Google" id="ProtNLM"/>
    </source>
</evidence>
<dbReference type="Gene3D" id="3.40.50.2060">
    <property type="match status" value="1"/>
</dbReference>
<evidence type="ECO:0000256" key="1">
    <source>
        <dbReference type="ARBA" id="ARBA00009884"/>
    </source>
</evidence>
<comment type="caution">
    <text evidence="2">The sequence shown here is derived from an EMBL/GenBank/DDBJ whole genome shotgun (WGS) entry which is preliminary data.</text>
</comment>
<evidence type="ECO:0000313" key="2">
    <source>
        <dbReference type="EMBL" id="PWA02825.1"/>
    </source>
</evidence>
<gene>
    <name evidence="2" type="ORF">BB558_001008</name>
</gene>
<proteinExistence type="inferred from homology"/>
<dbReference type="GO" id="GO:0016192">
    <property type="term" value="P:vesicle-mediated transport"/>
    <property type="evidence" value="ECO:0007669"/>
    <property type="project" value="InterPro"/>
</dbReference>
<organism evidence="2 3">
    <name type="scientific">Smittium angustum</name>
    <dbReference type="NCBI Taxonomy" id="133377"/>
    <lineage>
        <taxon>Eukaryota</taxon>
        <taxon>Fungi</taxon>
        <taxon>Fungi incertae sedis</taxon>
        <taxon>Zoopagomycota</taxon>
        <taxon>Kickxellomycotina</taxon>
        <taxon>Harpellomycetes</taxon>
        <taxon>Harpellales</taxon>
        <taxon>Legeriomycetaceae</taxon>
        <taxon>Smittium</taxon>
    </lineage>
</organism>
<dbReference type="InterPro" id="IPR027482">
    <property type="entry name" value="Sec1-like_dom2"/>
</dbReference>
<accession>A0A2U1JCR8</accession>
<dbReference type="InterPro" id="IPR001619">
    <property type="entry name" value="Sec1-like"/>
</dbReference>
<dbReference type="Pfam" id="PF00995">
    <property type="entry name" value="Sec1"/>
    <property type="match status" value="1"/>
</dbReference>
<keyword evidence="3" id="KW-1185">Reference proteome</keyword>
<dbReference type="InterPro" id="IPR036045">
    <property type="entry name" value="Sec1-like_sf"/>
</dbReference>
<dbReference type="Proteomes" id="UP000245591">
    <property type="component" value="Unassembled WGS sequence"/>
</dbReference>
<dbReference type="Gene3D" id="1.25.40.60">
    <property type="match status" value="1"/>
</dbReference>
<dbReference type="EMBL" id="MBFU01000052">
    <property type="protein sequence ID" value="PWA02825.1"/>
    <property type="molecule type" value="Genomic_DNA"/>
</dbReference>
<dbReference type="PANTHER" id="PTHR11679">
    <property type="entry name" value="VESICLE PROTEIN SORTING-ASSOCIATED"/>
    <property type="match status" value="1"/>
</dbReference>